<protein>
    <submittedName>
        <fullName evidence="2">Alpha/Beta hydrolase protein</fullName>
    </submittedName>
</protein>
<keyword evidence="2" id="KW-0378">Hydrolase</keyword>
<keyword evidence="3" id="KW-1185">Reference proteome</keyword>
<feature type="domain" description="Dienelactone hydrolase" evidence="1">
    <location>
        <begin position="28"/>
        <end position="247"/>
    </location>
</feature>
<proteinExistence type="predicted"/>
<comment type="caution">
    <text evidence="2">The sequence shown here is derived from an EMBL/GenBank/DDBJ whole genome shotgun (WGS) entry which is preliminary data.</text>
</comment>
<dbReference type="PANTHER" id="PTHR17630">
    <property type="entry name" value="DIENELACTONE HYDROLASE"/>
    <property type="match status" value="1"/>
</dbReference>
<dbReference type="Pfam" id="PF01738">
    <property type="entry name" value="DLH"/>
    <property type="match status" value="1"/>
</dbReference>
<reference evidence="2" key="1">
    <citation type="submission" date="2023-03" db="EMBL/GenBank/DDBJ databases">
        <title>Massive genome expansion in bonnet fungi (Mycena s.s.) driven by repeated elements and novel gene families across ecological guilds.</title>
        <authorList>
            <consortium name="Lawrence Berkeley National Laboratory"/>
            <person name="Harder C.B."/>
            <person name="Miyauchi S."/>
            <person name="Viragh M."/>
            <person name="Kuo A."/>
            <person name="Thoen E."/>
            <person name="Andreopoulos B."/>
            <person name="Lu D."/>
            <person name="Skrede I."/>
            <person name="Drula E."/>
            <person name="Henrissat B."/>
            <person name="Morin E."/>
            <person name="Kohler A."/>
            <person name="Barry K."/>
            <person name="LaButti K."/>
            <person name="Morin E."/>
            <person name="Salamov A."/>
            <person name="Lipzen A."/>
            <person name="Mereny Z."/>
            <person name="Hegedus B."/>
            <person name="Baldrian P."/>
            <person name="Stursova M."/>
            <person name="Weitz H."/>
            <person name="Taylor A."/>
            <person name="Grigoriev I.V."/>
            <person name="Nagy L.G."/>
            <person name="Martin F."/>
            <person name="Kauserud H."/>
        </authorList>
    </citation>
    <scope>NUCLEOTIDE SEQUENCE</scope>
    <source>
        <strain evidence="2">CBHHK002</strain>
    </source>
</reference>
<dbReference type="Proteomes" id="UP001218218">
    <property type="component" value="Unassembled WGS sequence"/>
</dbReference>
<evidence type="ECO:0000259" key="1">
    <source>
        <dbReference type="Pfam" id="PF01738"/>
    </source>
</evidence>
<gene>
    <name evidence="2" type="ORF">DFH08DRAFT_841559</name>
</gene>
<dbReference type="InterPro" id="IPR002925">
    <property type="entry name" value="Dienelactn_hydro"/>
</dbReference>
<dbReference type="Gene3D" id="3.40.50.1820">
    <property type="entry name" value="alpha/beta hydrolase"/>
    <property type="match status" value="1"/>
</dbReference>
<organism evidence="2 3">
    <name type="scientific">Mycena albidolilacea</name>
    <dbReference type="NCBI Taxonomy" id="1033008"/>
    <lineage>
        <taxon>Eukaryota</taxon>
        <taxon>Fungi</taxon>
        <taxon>Dikarya</taxon>
        <taxon>Basidiomycota</taxon>
        <taxon>Agaricomycotina</taxon>
        <taxon>Agaricomycetes</taxon>
        <taxon>Agaricomycetidae</taxon>
        <taxon>Agaricales</taxon>
        <taxon>Marasmiineae</taxon>
        <taxon>Mycenaceae</taxon>
        <taxon>Mycena</taxon>
    </lineage>
</organism>
<dbReference type="PANTHER" id="PTHR17630:SF44">
    <property type="entry name" value="PROTEIN AIM2"/>
    <property type="match status" value="1"/>
</dbReference>
<dbReference type="InterPro" id="IPR029058">
    <property type="entry name" value="AB_hydrolase_fold"/>
</dbReference>
<accession>A0AAD7F1C9</accession>
<sequence length="249" mass="27032">MSLCKHCIQGVRHEGTPEGKFETIGGVECYVATPTVDYPMDKVLLYITDVFGFAFVNHQLLVDDFARNGFKVVCPDILQGDPIPEDALLGVEGGFDVFGWLATHGTEYARPPLDKVLAAFKAEGVTSVGAVGYCYGARWVFDLAFDGAITAAVVAHPSLLQVPADLEKYVATAKAPLLINSCEFDSQFPPESQAVSDKIFASFGPGYKRPYFPGCTHGFAVRGDLSNPQVKAGKEGAFKESVEWFMEQM</sequence>
<evidence type="ECO:0000313" key="2">
    <source>
        <dbReference type="EMBL" id="KAJ7362833.1"/>
    </source>
</evidence>
<evidence type="ECO:0000313" key="3">
    <source>
        <dbReference type="Proteomes" id="UP001218218"/>
    </source>
</evidence>
<dbReference type="SUPFAM" id="SSF53474">
    <property type="entry name" value="alpha/beta-Hydrolases"/>
    <property type="match status" value="1"/>
</dbReference>
<dbReference type="AlphaFoldDB" id="A0AAD7F1C9"/>
<dbReference type="EMBL" id="JARIHO010000004">
    <property type="protein sequence ID" value="KAJ7362833.1"/>
    <property type="molecule type" value="Genomic_DNA"/>
</dbReference>
<name>A0AAD7F1C9_9AGAR</name>
<dbReference type="GO" id="GO:0016787">
    <property type="term" value="F:hydrolase activity"/>
    <property type="evidence" value="ECO:0007669"/>
    <property type="project" value="UniProtKB-KW"/>
</dbReference>